<evidence type="ECO:0000256" key="1">
    <source>
        <dbReference type="ARBA" id="ARBA00004453"/>
    </source>
</evidence>
<dbReference type="InterPro" id="IPR007476">
    <property type="entry name" value="RdgC"/>
</dbReference>
<evidence type="ECO:0000256" key="4">
    <source>
        <dbReference type="ARBA" id="ARBA00022490"/>
    </source>
</evidence>
<dbReference type="PANTHER" id="PTHR38103:SF1">
    <property type="entry name" value="RECOMBINATION-ASSOCIATED PROTEIN RDGC"/>
    <property type="match status" value="1"/>
</dbReference>
<evidence type="ECO:0000256" key="5">
    <source>
        <dbReference type="ARBA" id="ARBA00023172"/>
    </source>
</evidence>
<gene>
    <name evidence="6" type="ORF">G3I67_00330</name>
</gene>
<protein>
    <recommendedName>
        <fullName evidence="3">Recombination-associated protein RdgC</fullName>
    </recommendedName>
</protein>
<keyword evidence="4" id="KW-0963">Cytoplasm</keyword>
<proteinExistence type="inferred from homology"/>
<comment type="caution">
    <text evidence="6">The sequence shown here is derived from an EMBL/GenBank/DDBJ whole genome shotgun (WGS) entry which is preliminary data.</text>
</comment>
<dbReference type="EMBL" id="JAAGRN010000001">
    <property type="protein sequence ID" value="NDY81667.1"/>
    <property type="molecule type" value="Genomic_DNA"/>
</dbReference>
<dbReference type="GO" id="GO:0043590">
    <property type="term" value="C:bacterial nucleoid"/>
    <property type="evidence" value="ECO:0007669"/>
    <property type="project" value="TreeGrafter"/>
</dbReference>
<comment type="similarity">
    <text evidence="2">Belongs to the RdgC family.</text>
</comment>
<dbReference type="RefSeq" id="WP_163651000.1">
    <property type="nucleotide sequence ID" value="NZ_JAAGRN010000001.1"/>
</dbReference>
<sequence>MWFKNLKLYRLASSWNLTAEKLDELLSKEAFVSAGAAAPQSVGWVPVREEDARFAYSVGRQILCSYRTEKKLLPASVINQFVKVRALELEEQQGFKPGRKQMRDLKEEVTNTLLPRAFSLQKDTRIWIDPVNHWVAMDTASTAKAEELLSALGKAIYPFPVEPIQVNLSPSAAMTSWIASEQPPANFTIDQDAELRAGGDQAAVVRYVKHTLELEDIQKHINSGKQCTRLALTWNDKISFVLTENLDIKRIAAQDILDQPDHQMAANEAEKFDSDFTLMCAEFNLLASGLLDALDEKRIAQAA</sequence>
<name>A0A6B2QY64_9BURK</name>
<evidence type="ECO:0000256" key="2">
    <source>
        <dbReference type="ARBA" id="ARBA00008657"/>
    </source>
</evidence>
<dbReference type="NCBIfam" id="NF001464">
    <property type="entry name" value="PRK00321.1-5"/>
    <property type="match status" value="1"/>
</dbReference>
<dbReference type="Pfam" id="PF04381">
    <property type="entry name" value="RdgC"/>
    <property type="match status" value="1"/>
</dbReference>
<keyword evidence="5" id="KW-0233">DNA recombination</keyword>
<reference evidence="6" key="1">
    <citation type="submission" date="2020-02" db="EMBL/GenBank/DDBJ databases">
        <authorList>
            <person name="Chen W.-M."/>
        </authorList>
    </citation>
    <scope>NUCLEOTIDE SEQUENCE</scope>
    <source>
        <strain evidence="6">NBD-18</strain>
    </source>
</reference>
<dbReference type="GO" id="GO:0000018">
    <property type="term" value="P:regulation of DNA recombination"/>
    <property type="evidence" value="ECO:0007669"/>
    <property type="project" value="TreeGrafter"/>
</dbReference>
<dbReference type="AlphaFoldDB" id="A0A6B2QY64"/>
<dbReference type="NCBIfam" id="NF001463">
    <property type="entry name" value="PRK00321.1-4"/>
    <property type="match status" value="1"/>
</dbReference>
<accession>A0A6B2QY64</accession>
<evidence type="ECO:0000256" key="3">
    <source>
        <dbReference type="ARBA" id="ARBA00022296"/>
    </source>
</evidence>
<organism evidence="6">
    <name type="scientific">Sheuella amnicola</name>
    <dbReference type="NCBI Taxonomy" id="2707330"/>
    <lineage>
        <taxon>Bacteria</taxon>
        <taxon>Pseudomonadati</taxon>
        <taxon>Pseudomonadota</taxon>
        <taxon>Betaproteobacteria</taxon>
        <taxon>Burkholderiales</taxon>
        <taxon>Alcaligenaceae</taxon>
        <taxon>Sheuella</taxon>
    </lineage>
</organism>
<dbReference type="GO" id="GO:0003690">
    <property type="term" value="F:double-stranded DNA binding"/>
    <property type="evidence" value="ECO:0007669"/>
    <property type="project" value="TreeGrafter"/>
</dbReference>
<dbReference type="PANTHER" id="PTHR38103">
    <property type="entry name" value="RECOMBINATION-ASSOCIATED PROTEIN RDGC"/>
    <property type="match status" value="1"/>
</dbReference>
<evidence type="ECO:0000313" key="6">
    <source>
        <dbReference type="EMBL" id="NDY81667.1"/>
    </source>
</evidence>
<dbReference type="GO" id="GO:0006310">
    <property type="term" value="P:DNA recombination"/>
    <property type="evidence" value="ECO:0007669"/>
    <property type="project" value="UniProtKB-KW"/>
</dbReference>
<comment type="subcellular location">
    <subcellularLocation>
        <location evidence="1">Cytoplasm</location>
        <location evidence="1">Nucleoid</location>
    </subcellularLocation>
</comment>